<feature type="region of interest" description="Disordered" evidence="1">
    <location>
        <begin position="35"/>
        <end position="88"/>
    </location>
</feature>
<evidence type="ECO:0000313" key="3">
    <source>
        <dbReference type="Proteomes" id="UP000682266"/>
    </source>
</evidence>
<comment type="caution">
    <text evidence="2">The sequence shown here is derived from an EMBL/GenBank/DDBJ whole genome shotgun (WGS) entry which is preliminary data.</text>
</comment>
<feature type="compositionally biased region" description="Basic and acidic residues" evidence="1">
    <location>
        <begin position="56"/>
        <end position="66"/>
    </location>
</feature>
<reference evidence="2" key="1">
    <citation type="submission" date="2021-04" db="EMBL/GenBank/DDBJ databases">
        <title>A collection of bacterial strains from the Burkholderia cepacia Research Laboratory and Repository.</title>
        <authorList>
            <person name="Lipuma J."/>
            <person name="Spilker T."/>
        </authorList>
    </citation>
    <scope>NUCLEOTIDE SEQUENCE</scope>
    <source>
        <strain evidence="2">AU36012</strain>
    </source>
</reference>
<evidence type="ECO:0000256" key="1">
    <source>
        <dbReference type="SAM" id="MobiDB-lite"/>
    </source>
</evidence>
<dbReference type="AlphaFoldDB" id="A0AA41E7E6"/>
<name>A0AA41E7E6_9BURK</name>
<dbReference type="EMBL" id="JAGSVG010000008">
    <property type="protein sequence ID" value="MBR8129695.1"/>
    <property type="molecule type" value="Genomic_DNA"/>
</dbReference>
<protein>
    <submittedName>
        <fullName evidence="2">Uncharacterized protein</fullName>
    </submittedName>
</protein>
<proteinExistence type="predicted"/>
<gene>
    <name evidence="2" type="ORF">KDW93_12020</name>
</gene>
<accession>A0AA41E7E6</accession>
<dbReference type="RefSeq" id="WP_176091076.1">
    <property type="nucleotide sequence ID" value="NZ_CADERF010000011.1"/>
</dbReference>
<dbReference type="Proteomes" id="UP000682266">
    <property type="component" value="Unassembled WGS sequence"/>
</dbReference>
<evidence type="ECO:0000313" key="2">
    <source>
        <dbReference type="EMBL" id="MBR8129695.1"/>
    </source>
</evidence>
<organism evidence="2 3">
    <name type="scientific">Burkholderia ambifaria</name>
    <dbReference type="NCBI Taxonomy" id="152480"/>
    <lineage>
        <taxon>Bacteria</taxon>
        <taxon>Pseudomonadati</taxon>
        <taxon>Pseudomonadota</taxon>
        <taxon>Betaproteobacteria</taxon>
        <taxon>Burkholderiales</taxon>
        <taxon>Burkholderiaceae</taxon>
        <taxon>Burkholderia</taxon>
        <taxon>Burkholderia cepacia complex</taxon>
    </lineage>
</organism>
<sequence>MVVIVAERPRRVKLHAAGAAPGNLAFLTETRDNPLARSQQDPFELQTGARATADYHAAERRLRRDTTSAGASSDYRGPATGSHEFEKT</sequence>